<feature type="transmembrane region" description="Helical" evidence="4">
    <location>
        <begin position="20"/>
        <end position="40"/>
    </location>
</feature>
<dbReference type="CDD" id="cd00004">
    <property type="entry name" value="Sortase"/>
    <property type="match status" value="1"/>
</dbReference>
<dbReference type="InterPro" id="IPR023365">
    <property type="entry name" value="Sortase_dom-sf"/>
</dbReference>
<evidence type="ECO:0000256" key="1">
    <source>
        <dbReference type="ARBA" id="ARBA00022801"/>
    </source>
</evidence>
<dbReference type="Pfam" id="PF04203">
    <property type="entry name" value="Sortase"/>
    <property type="match status" value="1"/>
</dbReference>
<evidence type="ECO:0000256" key="2">
    <source>
        <dbReference type="PIRSR" id="PIRSR605754-1"/>
    </source>
</evidence>
<organism evidence="5 6">
    <name type="scientific">Bilifractor porci</name>
    <dbReference type="NCBI Taxonomy" id="2606636"/>
    <lineage>
        <taxon>Bacteria</taxon>
        <taxon>Bacillati</taxon>
        <taxon>Bacillota</taxon>
        <taxon>Clostridia</taxon>
        <taxon>Lachnospirales</taxon>
        <taxon>Lachnospiraceae</taxon>
        <taxon>Bilifractor</taxon>
    </lineage>
</organism>
<protein>
    <submittedName>
        <fullName evidence="5">Sortase</fullName>
    </submittedName>
</protein>
<dbReference type="SUPFAM" id="SSF63817">
    <property type="entry name" value="Sortase"/>
    <property type="match status" value="1"/>
</dbReference>
<feature type="region of interest" description="Disordered" evidence="3">
    <location>
        <begin position="61"/>
        <end position="87"/>
    </location>
</feature>
<evidence type="ECO:0000313" key="5">
    <source>
        <dbReference type="EMBL" id="MST81107.1"/>
    </source>
</evidence>
<feature type="active site" description="Proton donor/acceptor" evidence="2">
    <location>
        <position position="144"/>
    </location>
</feature>
<accession>A0A7X2P6F5</accession>
<comment type="caution">
    <text evidence="5">The sequence shown here is derived from an EMBL/GenBank/DDBJ whole genome shotgun (WGS) entry which is preliminary data.</text>
</comment>
<evidence type="ECO:0000313" key="6">
    <source>
        <dbReference type="Proteomes" id="UP000466864"/>
    </source>
</evidence>
<proteinExistence type="predicted"/>
<reference evidence="5 6" key="1">
    <citation type="submission" date="2019-08" db="EMBL/GenBank/DDBJ databases">
        <title>In-depth cultivation of the pig gut microbiome towards novel bacterial diversity and tailored functional studies.</title>
        <authorList>
            <person name="Wylensek D."/>
            <person name="Hitch T.C.A."/>
            <person name="Clavel T."/>
        </authorList>
    </citation>
    <scope>NUCLEOTIDE SEQUENCE [LARGE SCALE GENOMIC DNA]</scope>
    <source>
        <strain evidence="5 6">Oil+RF-744-WCA-WT-13</strain>
    </source>
</reference>
<name>A0A7X2P6F5_9FIRM</name>
<keyword evidence="1" id="KW-0378">Hydrolase</keyword>
<dbReference type="AlphaFoldDB" id="A0A7X2P6F5"/>
<evidence type="ECO:0000256" key="3">
    <source>
        <dbReference type="SAM" id="MobiDB-lite"/>
    </source>
</evidence>
<evidence type="ECO:0000256" key="4">
    <source>
        <dbReference type="SAM" id="Phobius"/>
    </source>
</evidence>
<dbReference type="RefSeq" id="WP_154456902.1">
    <property type="nucleotide sequence ID" value="NZ_VUMV01000001.1"/>
</dbReference>
<sequence>MNARKSEKRTKINRKGWKIWSFAGLLLLVAALLLVLYNNWESRLAGERSAEVIAALEEQIPEPAPAGSDAEENRASSGGEDAASENREMPTIEIDGYRYIGYLECPSIHLKLPVMEEWDYTRLKTAPCRYSGSVYKNDMVIAGHNYARHFSPLRWQKIGTEINFIDAEGILYPYEISDIEILNPTSIREMTQDSKDWDLTLFTCTIGGQSRYTIRCVRTDGRDNAEG</sequence>
<dbReference type="NCBIfam" id="TIGR01076">
    <property type="entry name" value="sortase_fam"/>
    <property type="match status" value="1"/>
</dbReference>
<keyword evidence="4" id="KW-0472">Membrane</keyword>
<feature type="active site" description="Acyl-thioester intermediate" evidence="2">
    <location>
        <position position="204"/>
    </location>
</feature>
<dbReference type="Proteomes" id="UP000466864">
    <property type="component" value="Unassembled WGS sequence"/>
</dbReference>
<dbReference type="GO" id="GO:0016787">
    <property type="term" value="F:hydrolase activity"/>
    <property type="evidence" value="ECO:0007669"/>
    <property type="project" value="UniProtKB-KW"/>
</dbReference>
<keyword evidence="4" id="KW-1133">Transmembrane helix</keyword>
<gene>
    <name evidence="5" type="ORF">FYJ60_02000</name>
</gene>
<keyword evidence="6" id="KW-1185">Reference proteome</keyword>
<dbReference type="EMBL" id="VUMV01000001">
    <property type="protein sequence ID" value="MST81107.1"/>
    <property type="molecule type" value="Genomic_DNA"/>
</dbReference>
<keyword evidence="4" id="KW-0812">Transmembrane</keyword>
<dbReference type="InterPro" id="IPR005754">
    <property type="entry name" value="Sortase"/>
</dbReference>
<dbReference type="Gene3D" id="2.40.260.10">
    <property type="entry name" value="Sortase"/>
    <property type="match status" value="1"/>
</dbReference>